<accession>A0A2C9VQY6</accession>
<dbReference type="AlphaFoldDB" id="A0A2C9VQY6"/>
<name>A0A2C9VQY6_MANES</name>
<proteinExistence type="predicted"/>
<evidence type="ECO:0000313" key="1">
    <source>
        <dbReference type="EMBL" id="OAY48246.1"/>
    </source>
</evidence>
<gene>
    <name evidence="1" type="ORF">MANES_06G143700</name>
</gene>
<reference evidence="1" key="1">
    <citation type="submission" date="2016-02" db="EMBL/GenBank/DDBJ databases">
        <title>WGS assembly of Manihot esculenta.</title>
        <authorList>
            <person name="Bredeson J.V."/>
            <person name="Prochnik S.E."/>
            <person name="Lyons J.B."/>
            <person name="Schmutz J."/>
            <person name="Grimwood J."/>
            <person name="Vrebalov J."/>
            <person name="Bart R.S."/>
            <person name="Amuge T."/>
            <person name="Ferguson M.E."/>
            <person name="Green R."/>
            <person name="Putnam N."/>
            <person name="Stites J."/>
            <person name="Rounsley S."/>
            <person name="Rokhsar D.S."/>
        </authorList>
    </citation>
    <scope>NUCLEOTIDE SEQUENCE [LARGE SCALE GENOMIC DNA]</scope>
    <source>
        <tissue evidence="1">Leaf</tissue>
    </source>
</reference>
<protein>
    <submittedName>
        <fullName evidence="1">Uncharacterized protein</fullName>
    </submittedName>
</protein>
<organism evidence="1">
    <name type="scientific">Manihot esculenta</name>
    <name type="common">Cassava</name>
    <name type="synonym">Jatropha manihot</name>
    <dbReference type="NCBI Taxonomy" id="3983"/>
    <lineage>
        <taxon>Eukaryota</taxon>
        <taxon>Viridiplantae</taxon>
        <taxon>Streptophyta</taxon>
        <taxon>Embryophyta</taxon>
        <taxon>Tracheophyta</taxon>
        <taxon>Spermatophyta</taxon>
        <taxon>Magnoliopsida</taxon>
        <taxon>eudicotyledons</taxon>
        <taxon>Gunneridae</taxon>
        <taxon>Pentapetalae</taxon>
        <taxon>rosids</taxon>
        <taxon>fabids</taxon>
        <taxon>Malpighiales</taxon>
        <taxon>Euphorbiaceae</taxon>
        <taxon>Crotonoideae</taxon>
        <taxon>Manihoteae</taxon>
        <taxon>Manihot</taxon>
    </lineage>
</organism>
<sequence>MQKLDRLLSSNSQKGRTCTQQSWKLECMHACMQEYSICERTHQY</sequence>
<dbReference type="EMBL" id="CM004392">
    <property type="protein sequence ID" value="OAY48246.1"/>
    <property type="molecule type" value="Genomic_DNA"/>
</dbReference>